<comment type="caution">
    <text evidence="1">The sequence shown here is derived from an EMBL/GenBank/DDBJ whole genome shotgun (WGS) entry which is preliminary data.</text>
</comment>
<gene>
    <name evidence="1" type="ORF">GCM10022393_37530</name>
</gene>
<evidence type="ECO:0008006" key="3">
    <source>
        <dbReference type="Google" id="ProtNLM"/>
    </source>
</evidence>
<reference evidence="2" key="1">
    <citation type="journal article" date="2019" name="Int. J. Syst. Evol. Microbiol.">
        <title>The Global Catalogue of Microorganisms (GCM) 10K type strain sequencing project: providing services to taxonomists for standard genome sequencing and annotation.</title>
        <authorList>
            <consortium name="The Broad Institute Genomics Platform"/>
            <consortium name="The Broad Institute Genome Sequencing Center for Infectious Disease"/>
            <person name="Wu L."/>
            <person name="Ma J."/>
        </authorList>
    </citation>
    <scope>NUCLEOTIDE SEQUENCE [LARGE SCALE GENOMIC DNA]</scope>
    <source>
        <strain evidence="2">JCM 17106</strain>
    </source>
</reference>
<evidence type="ECO:0000313" key="2">
    <source>
        <dbReference type="Proteomes" id="UP001500459"/>
    </source>
</evidence>
<name>A0ABP6URR4_9FLAO</name>
<dbReference type="PROSITE" id="PS51257">
    <property type="entry name" value="PROKAR_LIPOPROTEIN"/>
    <property type="match status" value="1"/>
</dbReference>
<proteinExistence type="predicted"/>
<sequence>MKRTTYMRSLLIVTIFLISCNRSIVKQPHYENQIGDTPFNAYLDTDDFKFCDPTNVLHKRSLVTYKGGTRAFEQQLIKNYNYKLSYEPYSGYFIIRFAVNCSDQAGRYRMETLDVNFNPSKHPTEFQEHILSTVKELKGWRHAFYQGKDYDCYKFITIKIINGQIQKT</sequence>
<dbReference type="EMBL" id="BAABCW010000022">
    <property type="protein sequence ID" value="GAA3519811.1"/>
    <property type="molecule type" value="Genomic_DNA"/>
</dbReference>
<protein>
    <recommendedName>
        <fullName evidence="3">Lipoprotein</fullName>
    </recommendedName>
</protein>
<organism evidence="1 2">
    <name type="scientific">Aquimarina addita</name>
    <dbReference type="NCBI Taxonomy" id="870485"/>
    <lineage>
        <taxon>Bacteria</taxon>
        <taxon>Pseudomonadati</taxon>
        <taxon>Bacteroidota</taxon>
        <taxon>Flavobacteriia</taxon>
        <taxon>Flavobacteriales</taxon>
        <taxon>Flavobacteriaceae</taxon>
        <taxon>Aquimarina</taxon>
    </lineage>
</organism>
<dbReference type="Proteomes" id="UP001500459">
    <property type="component" value="Unassembled WGS sequence"/>
</dbReference>
<evidence type="ECO:0000313" key="1">
    <source>
        <dbReference type="EMBL" id="GAA3519811.1"/>
    </source>
</evidence>
<accession>A0ABP6URR4</accession>
<keyword evidence="2" id="KW-1185">Reference proteome</keyword>
<dbReference type="RefSeq" id="WP_344930077.1">
    <property type="nucleotide sequence ID" value="NZ_BAABCW010000022.1"/>
</dbReference>